<evidence type="ECO:0000313" key="3">
    <source>
        <dbReference type="Proteomes" id="UP000027073"/>
    </source>
</evidence>
<organism evidence="2 3">
    <name type="scientific">Pleurotus ostreatus (strain PC15)</name>
    <name type="common">Oyster mushroom</name>
    <dbReference type="NCBI Taxonomy" id="1137138"/>
    <lineage>
        <taxon>Eukaryota</taxon>
        <taxon>Fungi</taxon>
        <taxon>Dikarya</taxon>
        <taxon>Basidiomycota</taxon>
        <taxon>Agaricomycotina</taxon>
        <taxon>Agaricomycetes</taxon>
        <taxon>Agaricomycetidae</taxon>
        <taxon>Agaricales</taxon>
        <taxon>Pleurotineae</taxon>
        <taxon>Pleurotaceae</taxon>
        <taxon>Pleurotus</taxon>
    </lineage>
</organism>
<feature type="region of interest" description="Disordered" evidence="1">
    <location>
        <begin position="39"/>
        <end position="71"/>
    </location>
</feature>
<name>A0A067NDI8_PLEO1</name>
<dbReference type="Proteomes" id="UP000027073">
    <property type="component" value="Unassembled WGS sequence"/>
</dbReference>
<evidence type="ECO:0000256" key="1">
    <source>
        <dbReference type="SAM" id="MobiDB-lite"/>
    </source>
</evidence>
<sequence>MSATLEVSMDTLKLEPKPDVPTEQSLRVEGTFRKLPTDFDGPAPLCTGKRKALRNCPGDDTNPESTRAVSHKLSEDIVSKTLVGTSKRF</sequence>
<dbReference type="EMBL" id="KL198014">
    <property type="protein sequence ID" value="KDQ22192.1"/>
    <property type="molecule type" value="Genomic_DNA"/>
</dbReference>
<feature type="region of interest" description="Disordered" evidence="1">
    <location>
        <begin position="1"/>
        <end position="23"/>
    </location>
</feature>
<accession>A0A067NDI8</accession>
<reference evidence="3" key="1">
    <citation type="journal article" date="2014" name="Proc. Natl. Acad. Sci. U.S.A.">
        <title>Extensive sampling of basidiomycete genomes demonstrates inadequacy of the white-rot/brown-rot paradigm for wood decay fungi.</title>
        <authorList>
            <person name="Riley R."/>
            <person name="Salamov A.A."/>
            <person name="Brown D.W."/>
            <person name="Nagy L.G."/>
            <person name="Floudas D."/>
            <person name="Held B.W."/>
            <person name="Levasseur A."/>
            <person name="Lombard V."/>
            <person name="Morin E."/>
            <person name="Otillar R."/>
            <person name="Lindquist E.A."/>
            <person name="Sun H."/>
            <person name="LaButti K.M."/>
            <person name="Schmutz J."/>
            <person name="Jabbour D."/>
            <person name="Luo H."/>
            <person name="Baker S.E."/>
            <person name="Pisabarro A.G."/>
            <person name="Walton J.D."/>
            <person name="Blanchette R.A."/>
            <person name="Henrissat B."/>
            <person name="Martin F."/>
            <person name="Cullen D."/>
            <person name="Hibbett D.S."/>
            <person name="Grigoriev I.V."/>
        </authorList>
    </citation>
    <scope>NUCLEOTIDE SEQUENCE [LARGE SCALE GENOMIC DNA]</scope>
    <source>
        <strain evidence="3">PC15</strain>
    </source>
</reference>
<gene>
    <name evidence="2" type="ORF">PLEOSDRAFT_1109310</name>
</gene>
<dbReference type="InParanoid" id="A0A067NDI8"/>
<protein>
    <submittedName>
        <fullName evidence="2">Uncharacterized protein</fullName>
    </submittedName>
</protein>
<dbReference type="AlphaFoldDB" id="A0A067NDI8"/>
<dbReference type="VEuPathDB" id="FungiDB:PLEOSDRAFT_1109310"/>
<proteinExistence type="predicted"/>
<dbReference type="HOGENOM" id="CLU_2455661_0_0_1"/>
<evidence type="ECO:0000313" key="2">
    <source>
        <dbReference type="EMBL" id="KDQ22192.1"/>
    </source>
</evidence>